<dbReference type="SUPFAM" id="SSF56672">
    <property type="entry name" value="DNA/RNA polymerases"/>
    <property type="match status" value="1"/>
</dbReference>
<protein>
    <recommendedName>
        <fullName evidence="2">Reverse transcriptase Ty1/copia-type domain-containing protein</fullName>
    </recommendedName>
</protein>
<dbReference type="AlphaFoldDB" id="F8PFX4"/>
<evidence type="ECO:0000256" key="1">
    <source>
        <dbReference type="SAM" id="MobiDB-lite"/>
    </source>
</evidence>
<dbReference type="HOGENOM" id="CLU_001650_21_5_1"/>
<dbReference type="STRING" id="936435.F8PFX4"/>
<feature type="compositionally biased region" description="Low complexity" evidence="1">
    <location>
        <begin position="1"/>
        <end position="10"/>
    </location>
</feature>
<dbReference type="InterPro" id="IPR043502">
    <property type="entry name" value="DNA/RNA_pol_sf"/>
</dbReference>
<dbReference type="PANTHER" id="PTHR11439">
    <property type="entry name" value="GAG-POL-RELATED RETROTRANSPOSON"/>
    <property type="match status" value="1"/>
</dbReference>
<keyword evidence="4" id="KW-1185">Reference proteome</keyword>
<feature type="region of interest" description="Disordered" evidence="1">
    <location>
        <begin position="1"/>
        <end position="86"/>
    </location>
</feature>
<evidence type="ECO:0000259" key="2">
    <source>
        <dbReference type="Pfam" id="PF07727"/>
    </source>
</evidence>
<evidence type="ECO:0000313" key="4">
    <source>
        <dbReference type="Proteomes" id="UP000008063"/>
    </source>
</evidence>
<dbReference type="Pfam" id="PF07727">
    <property type="entry name" value="RVT_2"/>
    <property type="match status" value="1"/>
</dbReference>
<dbReference type="InParanoid" id="F8PFX4"/>
<name>F8PFX4_SERL3</name>
<dbReference type="EMBL" id="GL945474">
    <property type="protein sequence ID" value="EGO04786.1"/>
    <property type="molecule type" value="Genomic_DNA"/>
</dbReference>
<feature type="compositionally biased region" description="Acidic residues" evidence="1">
    <location>
        <begin position="76"/>
        <end position="86"/>
    </location>
</feature>
<feature type="non-terminal residue" evidence="3">
    <location>
        <position position="455"/>
    </location>
</feature>
<dbReference type="PANTHER" id="PTHR11439:SF483">
    <property type="entry name" value="PEPTIDE SYNTHASE GLIP-LIKE, PUTATIVE (AFU_ORTHOLOGUE AFUA_3G12920)-RELATED"/>
    <property type="match status" value="1"/>
</dbReference>
<gene>
    <name evidence="3" type="ORF">SERLA73DRAFT_82501</name>
</gene>
<feature type="compositionally biased region" description="Pro residues" evidence="1">
    <location>
        <begin position="28"/>
        <end position="46"/>
    </location>
</feature>
<proteinExistence type="predicted"/>
<dbReference type="Proteomes" id="UP000008063">
    <property type="component" value="Unassembled WGS sequence"/>
</dbReference>
<dbReference type="OrthoDB" id="3344688at2759"/>
<dbReference type="InterPro" id="IPR013103">
    <property type="entry name" value="RVT_2"/>
</dbReference>
<dbReference type="OMA" id="PWEANIA"/>
<evidence type="ECO:0000313" key="3">
    <source>
        <dbReference type="EMBL" id="EGO04786.1"/>
    </source>
</evidence>
<organism evidence="4">
    <name type="scientific">Serpula lacrymans var. lacrymans (strain S7.3)</name>
    <name type="common">Dry rot fungus</name>
    <dbReference type="NCBI Taxonomy" id="936435"/>
    <lineage>
        <taxon>Eukaryota</taxon>
        <taxon>Fungi</taxon>
        <taxon>Dikarya</taxon>
        <taxon>Basidiomycota</taxon>
        <taxon>Agaricomycotina</taxon>
        <taxon>Agaricomycetes</taxon>
        <taxon>Agaricomycetidae</taxon>
        <taxon>Boletales</taxon>
        <taxon>Coniophorineae</taxon>
        <taxon>Serpulaceae</taxon>
        <taxon>Serpula</taxon>
    </lineage>
</organism>
<sequence>MGPPAALQQPQPLPDNGPHLDLDAKPPVNQPPELPNHPPHRSPSPDLPIALRRPVRARRPPRPWWLQHRQPTPAIESDDSDSEAVDDEVAHFGDSAEPRSFADAMKRPDADKWREAAMEELQDHERNGTWSLVELPPGVKAIGGKWVFKIKRNSDGTVERYKARYVAKGYNQRPGFDFLEIFAPTVRISSIRVVLAVAAIHNLHLCSIDISHAFLNGVMDVKVYMHQPEGFHQGPRNLVCQLDKAIYGTKQGGRMWNQKMHTVLEKLGLKRTYSDSAIYVFNRADVRIILPVFVDDMTLASTSTSALDQAVKDLSLHFKLRDLGPTSYLLGISITRDLSNCTISLSQHQYTLDILERFGMKDCKPVSTPMDPGLRLTKDMSPKTSSDAALMKDIPYLAAVGALMYLATTTRPDIAYTVGVLARYNSNPGLTHWSAVKHLFRYLQGTLDHSLVLGP</sequence>
<reference evidence="4" key="1">
    <citation type="journal article" date="2011" name="Science">
        <title>The plant cell wall-decomposing machinery underlies the functional diversity of forest fungi.</title>
        <authorList>
            <person name="Eastwood D.C."/>
            <person name="Floudas D."/>
            <person name="Binder M."/>
            <person name="Majcherczyk A."/>
            <person name="Schneider P."/>
            <person name="Aerts A."/>
            <person name="Asiegbu F.O."/>
            <person name="Baker S.E."/>
            <person name="Barry K."/>
            <person name="Bendiksby M."/>
            <person name="Blumentritt M."/>
            <person name="Coutinho P.M."/>
            <person name="Cullen D."/>
            <person name="de Vries R.P."/>
            <person name="Gathman A."/>
            <person name="Goodell B."/>
            <person name="Henrissat B."/>
            <person name="Ihrmark K."/>
            <person name="Kauserud H."/>
            <person name="Kohler A."/>
            <person name="LaButti K."/>
            <person name="Lapidus A."/>
            <person name="Lavin J.L."/>
            <person name="Lee Y.-H."/>
            <person name="Lindquist E."/>
            <person name="Lilly W."/>
            <person name="Lucas S."/>
            <person name="Morin E."/>
            <person name="Murat C."/>
            <person name="Oguiza J.A."/>
            <person name="Park J."/>
            <person name="Pisabarro A.G."/>
            <person name="Riley R."/>
            <person name="Rosling A."/>
            <person name="Salamov A."/>
            <person name="Schmidt O."/>
            <person name="Schmutz J."/>
            <person name="Skrede I."/>
            <person name="Stenlid J."/>
            <person name="Wiebenga A."/>
            <person name="Xie X."/>
            <person name="Kuees U."/>
            <person name="Hibbett D.S."/>
            <person name="Hoffmeister D."/>
            <person name="Hoegberg N."/>
            <person name="Martin F."/>
            <person name="Grigoriev I.V."/>
            <person name="Watkinson S.C."/>
        </authorList>
    </citation>
    <scope>NUCLEOTIDE SEQUENCE [LARGE SCALE GENOMIC DNA]</scope>
    <source>
        <strain evidence="4">strain S7.3</strain>
    </source>
</reference>
<feature type="domain" description="Reverse transcriptase Ty1/copia-type" evidence="2">
    <location>
        <begin position="127"/>
        <end position="370"/>
    </location>
</feature>
<accession>F8PFX4</accession>